<feature type="region of interest" description="Disordered" evidence="2">
    <location>
        <begin position="1"/>
        <end position="48"/>
    </location>
</feature>
<evidence type="ECO:0000256" key="1">
    <source>
        <dbReference type="ARBA" id="ARBA00009884"/>
    </source>
</evidence>
<organism evidence="3 4">
    <name type="scientific">Trifolium medium</name>
    <dbReference type="NCBI Taxonomy" id="97028"/>
    <lineage>
        <taxon>Eukaryota</taxon>
        <taxon>Viridiplantae</taxon>
        <taxon>Streptophyta</taxon>
        <taxon>Embryophyta</taxon>
        <taxon>Tracheophyta</taxon>
        <taxon>Spermatophyta</taxon>
        <taxon>Magnoliopsida</taxon>
        <taxon>eudicotyledons</taxon>
        <taxon>Gunneridae</taxon>
        <taxon>Pentapetalae</taxon>
        <taxon>rosids</taxon>
        <taxon>fabids</taxon>
        <taxon>Fabales</taxon>
        <taxon>Fabaceae</taxon>
        <taxon>Papilionoideae</taxon>
        <taxon>50 kb inversion clade</taxon>
        <taxon>NPAAA clade</taxon>
        <taxon>Hologalegina</taxon>
        <taxon>IRL clade</taxon>
        <taxon>Trifolieae</taxon>
        <taxon>Trifolium</taxon>
    </lineage>
</organism>
<dbReference type="Proteomes" id="UP000265520">
    <property type="component" value="Unassembled WGS sequence"/>
</dbReference>
<dbReference type="InterPro" id="IPR027482">
    <property type="entry name" value="Sec1-like_dom2"/>
</dbReference>
<name>A0A392PPR9_9FABA</name>
<dbReference type="InterPro" id="IPR001619">
    <property type="entry name" value="Sec1-like"/>
</dbReference>
<reference evidence="3 4" key="1">
    <citation type="journal article" date="2018" name="Front. Plant Sci.">
        <title>Red Clover (Trifolium pratense) and Zigzag Clover (T. medium) - A Picture of Genomic Similarities and Differences.</title>
        <authorList>
            <person name="Dluhosova J."/>
            <person name="Istvanek J."/>
            <person name="Nedelnik J."/>
            <person name="Repkova J."/>
        </authorList>
    </citation>
    <scope>NUCLEOTIDE SEQUENCE [LARGE SCALE GENOMIC DNA]</scope>
    <source>
        <strain evidence="4">cv. 10/8</strain>
        <tissue evidence="3">Leaf</tissue>
    </source>
</reference>
<accession>A0A392PPR9</accession>
<comment type="caution">
    <text evidence="3">The sequence shown here is derived from an EMBL/GenBank/DDBJ whole genome shotgun (WGS) entry which is preliminary data.</text>
</comment>
<dbReference type="AlphaFoldDB" id="A0A392PPR9"/>
<evidence type="ECO:0000256" key="2">
    <source>
        <dbReference type="SAM" id="MobiDB-lite"/>
    </source>
</evidence>
<dbReference type="Gene3D" id="3.40.50.1910">
    <property type="match status" value="1"/>
</dbReference>
<dbReference type="Pfam" id="PF00995">
    <property type="entry name" value="Sec1"/>
    <property type="match status" value="1"/>
</dbReference>
<evidence type="ECO:0000313" key="3">
    <source>
        <dbReference type="EMBL" id="MCI14103.1"/>
    </source>
</evidence>
<protein>
    <submittedName>
        <fullName evidence="3">SNARE-interacting protein KEULE-like</fullName>
    </submittedName>
</protein>
<feature type="non-terminal residue" evidence="3">
    <location>
        <position position="130"/>
    </location>
</feature>
<sequence>EDYPCLNDPSPSFHGTPYAGPVTPNPPAHSLRSRRTPTWARPRGSDDGYSRIYHRQTFSFNFHLLMLAYSDSVLKHSSSDFKKMGQRIFIFIVGGATRSELRVCHKLTGKLKREVILGSSSIDDPAQFIT</sequence>
<dbReference type="SUPFAM" id="SSF56815">
    <property type="entry name" value="Sec1/munc18-like (SM) proteins"/>
    <property type="match status" value="1"/>
</dbReference>
<comment type="similarity">
    <text evidence="1">Belongs to the STXBP/unc-18/SEC1 family.</text>
</comment>
<keyword evidence="4" id="KW-1185">Reference proteome</keyword>
<dbReference type="GO" id="GO:0016192">
    <property type="term" value="P:vesicle-mediated transport"/>
    <property type="evidence" value="ECO:0007669"/>
    <property type="project" value="InterPro"/>
</dbReference>
<evidence type="ECO:0000313" key="4">
    <source>
        <dbReference type="Proteomes" id="UP000265520"/>
    </source>
</evidence>
<dbReference type="EMBL" id="LXQA010091016">
    <property type="protein sequence ID" value="MCI14103.1"/>
    <property type="molecule type" value="Genomic_DNA"/>
</dbReference>
<dbReference type="PANTHER" id="PTHR11679">
    <property type="entry name" value="VESICLE PROTEIN SORTING-ASSOCIATED"/>
    <property type="match status" value="1"/>
</dbReference>
<feature type="non-terminal residue" evidence="3">
    <location>
        <position position="1"/>
    </location>
</feature>
<proteinExistence type="inferred from homology"/>
<dbReference type="InterPro" id="IPR036045">
    <property type="entry name" value="Sec1-like_sf"/>
</dbReference>